<dbReference type="Pfam" id="PF00702">
    <property type="entry name" value="Hydrolase"/>
    <property type="match status" value="1"/>
</dbReference>
<dbReference type="NCBIfam" id="TIGR01509">
    <property type="entry name" value="HAD-SF-IA-v3"/>
    <property type="match status" value="1"/>
</dbReference>
<dbReference type="SFLD" id="SFLDG01129">
    <property type="entry name" value="C1.5:_HAD__Beta-PGM__Phosphata"/>
    <property type="match status" value="1"/>
</dbReference>
<dbReference type="InterPro" id="IPR006439">
    <property type="entry name" value="HAD-SF_hydro_IA"/>
</dbReference>
<dbReference type="InterPro" id="IPR036412">
    <property type="entry name" value="HAD-like_sf"/>
</dbReference>
<dbReference type="Gene3D" id="3.40.50.1000">
    <property type="entry name" value="HAD superfamily/HAD-like"/>
    <property type="match status" value="1"/>
</dbReference>
<name>A0A1G6JKN1_9MICO</name>
<evidence type="ECO:0000313" key="1">
    <source>
        <dbReference type="EMBL" id="SDC19237.1"/>
    </source>
</evidence>
<dbReference type="OrthoDB" id="9797415at2"/>
<dbReference type="InterPro" id="IPR023214">
    <property type="entry name" value="HAD_sf"/>
</dbReference>
<dbReference type="RefSeq" id="WP_093181880.1">
    <property type="nucleotide sequence ID" value="NZ_FMYH01000002.1"/>
</dbReference>
<organism evidence="1 2">
    <name type="scientific">Sanguibacter gelidistatuariae</name>
    <dbReference type="NCBI Taxonomy" id="1814289"/>
    <lineage>
        <taxon>Bacteria</taxon>
        <taxon>Bacillati</taxon>
        <taxon>Actinomycetota</taxon>
        <taxon>Actinomycetes</taxon>
        <taxon>Micrococcales</taxon>
        <taxon>Sanguibacteraceae</taxon>
        <taxon>Sanguibacter</taxon>
    </lineage>
</organism>
<evidence type="ECO:0000313" key="2">
    <source>
        <dbReference type="Proteomes" id="UP000199039"/>
    </source>
</evidence>
<protein>
    <submittedName>
        <fullName evidence="1">2-haloacid dehalogenase</fullName>
    </submittedName>
</protein>
<dbReference type="AlphaFoldDB" id="A0A1G6JKN1"/>
<dbReference type="STRING" id="1814289.SAMN05216410_1359"/>
<dbReference type="EMBL" id="FMYH01000002">
    <property type="protein sequence ID" value="SDC19237.1"/>
    <property type="molecule type" value="Genomic_DNA"/>
</dbReference>
<dbReference type="PRINTS" id="PR00413">
    <property type="entry name" value="HADHALOGNASE"/>
</dbReference>
<proteinExistence type="predicted"/>
<keyword evidence="2" id="KW-1185">Reference proteome</keyword>
<dbReference type="PANTHER" id="PTHR43611:SF3">
    <property type="entry name" value="FLAVIN MONONUCLEOTIDE HYDROLASE 1, CHLOROPLATIC"/>
    <property type="match status" value="1"/>
</dbReference>
<gene>
    <name evidence="1" type="ORF">SAMN05216410_1359</name>
</gene>
<dbReference type="SFLD" id="SFLDS00003">
    <property type="entry name" value="Haloacid_Dehalogenase"/>
    <property type="match status" value="1"/>
</dbReference>
<dbReference type="CDD" id="cd02603">
    <property type="entry name" value="HAD_sEH-N_like"/>
    <property type="match status" value="1"/>
</dbReference>
<sequence length="212" mass="22883">MTAQTTIEAILYDLGNVLIGWDPYAAFDGLSRDEVDAFFAESSFLAHNHAQDAGRSWAELRDLLASADPRHGELVDLYVENFSRTLTGPVPGSAALVDELDRAGLALYGLTNWSAELFHHAEPSAPAIGRLRGIVVSGEVGLAKPDPAIFDLTTTRFGLEPGRTVFVDDSLPNVEAAAERGYVAVHFTTTEDFRVQLRELGVQVCGSPPARS</sequence>
<dbReference type="Proteomes" id="UP000199039">
    <property type="component" value="Unassembled WGS sequence"/>
</dbReference>
<dbReference type="PANTHER" id="PTHR43611">
    <property type="entry name" value="ALPHA-D-GLUCOSE 1-PHOSPHATE PHOSPHATASE"/>
    <property type="match status" value="1"/>
</dbReference>
<dbReference type="SUPFAM" id="SSF56784">
    <property type="entry name" value="HAD-like"/>
    <property type="match status" value="1"/>
</dbReference>
<reference evidence="1 2" key="1">
    <citation type="submission" date="2016-09" db="EMBL/GenBank/DDBJ databases">
        <authorList>
            <person name="Capua I."/>
            <person name="De Benedictis P."/>
            <person name="Joannis T."/>
            <person name="Lombin L.H."/>
            <person name="Cattoli G."/>
        </authorList>
    </citation>
    <scope>NUCLEOTIDE SEQUENCE [LARGE SCALE GENOMIC DNA]</scope>
    <source>
        <strain evidence="1 2">ISLP-3</strain>
    </source>
</reference>
<accession>A0A1G6JKN1</accession>